<comment type="caution">
    <text evidence="2">The sequence shown here is derived from an EMBL/GenBank/DDBJ whole genome shotgun (WGS) entry which is preliminary data.</text>
</comment>
<gene>
    <name evidence="2" type="ORF">Pma05_38290</name>
</gene>
<accession>A0ABQ4ERJ4</accession>
<dbReference type="NCBIfam" id="NF041725">
    <property type="entry name" value="phane_AmcA_5"/>
    <property type="match status" value="1"/>
</dbReference>
<dbReference type="Proteomes" id="UP000621500">
    <property type="component" value="Unassembled WGS sequence"/>
</dbReference>
<feature type="region of interest" description="Disordered" evidence="1">
    <location>
        <begin position="1"/>
        <end position="75"/>
    </location>
</feature>
<evidence type="ECO:0000313" key="2">
    <source>
        <dbReference type="EMBL" id="GIG97256.1"/>
    </source>
</evidence>
<proteinExistence type="predicted"/>
<evidence type="ECO:0000256" key="1">
    <source>
        <dbReference type="SAM" id="MobiDB-lite"/>
    </source>
</evidence>
<feature type="compositionally biased region" description="Basic and acidic residues" evidence="1">
    <location>
        <begin position="1"/>
        <end position="15"/>
    </location>
</feature>
<organism evidence="2 3">
    <name type="scientific">Plantactinospora mayteni</name>
    <dbReference type="NCBI Taxonomy" id="566021"/>
    <lineage>
        <taxon>Bacteria</taxon>
        <taxon>Bacillati</taxon>
        <taxon>Actinomycetota</taxon>
        <taxon>Actinomycetes</taxon>
        <taxon>Micromonosporales</taxon>
        <taxon>Micromonosporaceae</taxon>
        <taxon>Plantactinospora</taxon>
    </lineage>
</organism>
<sequence length="130" mass="13728">MDVPHGDRSECDPTHRQVLAPGTPSTARVTPRSRTASRAAWAGDRGVCSPPPADGGGLAGTSASPLRSGSRSERGAAVTVYVSRNAKMGEPPRGRVAAASAVRPGSVDPPLLTYAWRIVFERQTRDRDPR</sequence>
<evidence type="ECO:0000313" key="3">
    <source>
        <dbReference type="Proteomes" id="UP000621500"/>
    </source>
</evidence>
<dbReference type="EMBL" id="BONX01000024">
    <property type="protein sequence ID" value="GIG97256.1"/>
    <property type="molecule type" value="Genomic_DNA"/>
</dbReference>
<protein>
    <submittedName>
        <fullName evidence="2">Uncharacterized protein</fullName>
    </submittedName>
</protein>
<feature type="compositionally biased region" description="Polar residues" evidence="1">
    <location>
        <begin position="23"/>
        <end position="36"/>
    </location>
</feature>
<reference evidence="2 3" key="1">
    <citation type="submission" date="2021-01" db="EMBL/GenBank/DDBJ databases">
        <title>Whole genome shotgun sequence of Plantactinospora mayteni NBRC 109088.</title>
        <authorList>
            <person name="Komaki H."/>
            <person name="Tamura T."/>
        </authorList>
    </citation>
    <scope>NUCLEOTIDE SEQUENCE [LARGE SCALE GENOMIC DNA]</scope>
    <source>
        <strain evidence="2 3">NBRC 109088</strain>
    </source>
</reference>
<name>A0ABQ4ERJ4_9ACTN</name>
<keyword evidence="3" id="KW-1185">Reference proteome</keyword>